<evidence type="ECO:0000256" key="7">
    <source>
        <dbReference type="SAM" id="MobiDB-lite"/>
    </source>
</evidence>
<keyword evidence="2" id="KW-1003">Cell membrane</keyword>
<proteinExistence type="predicted"/>
<keyword evidence="4" id="KW-0808">Transferase</keyword>
<name>A0ABW3BJL8_9ACTN</name>
<protein>
    <submittedName>
        <fullName evidence="8">Phosphatidylinositol mannoside acyltransferase</fullName>
    </submittedName>
</protein>
<gene>
    <name evidence="8" type="ORF">ACFQZU_18245</name>
</gene>
<dbReference type="PANTHER" id="PTHR30606">
    <property type="entry name" value="LIPID A BIOSYNTHESIS LAUROYL ACYLTRANSFERASE"/>
    <property type="match status" value="1"/>
</dbReference>
<dbReference type="InterPro" id="IPR004960">
    <property type="entry name" value="LipA_acyltrans"/>
</dbReference>
<keyword evidence="5" id="KW-0472">Membrane</keyword>
<dbReference type="EMBL" id="JBHTHR010000800">
    <property type="protein sequence ID" value="MFD0803247.1"/>
    <property type="molecule type" value="Genomic_DNA"/>
</dbReference>
<feature type="region of interest" description="Disordered" evidence="7">
    <location>
        <begin position="107"/>
        <end position="144"/>
    </location>
</feature>
<sequence length="144" mass="15683">RLVCLLADRDLTATGVEVAFFGEPARLPAGPAALAERTGAALVPVSMWYEGGRMRVDIQQEIAVPAEGGRSERVQTMTARLARVFQGAIAEHPRDWHMLQRVFAADLDTGEQGERGGTVKASPAAPRVPAPRRGRTASRRRTRR</sequence>
<accession>A0ABW3BJL8</accession>
<comment type="subcellular location">
    <subcellularLocation>
        <location evidence="1">Cell inner membrane</location>
    </subcellularLocation>
</comment>
<evidence type="ECO:0000256" key="5">
    <source>
        <dbReference type="ARBA" id="ARBA00023136"/>
    </source>
</evidence>
<evidence type="ECO:0000256" key="4">
    <source>
        <dbReference type="ARBA" id="ARBA00022679"/>
    </source>
</evidence>
<keyword evidence="3" id="KW-0997">Cell inner membrane</keyword>
<evidence type="ECO:0000256" key="3">
    <source>
        <dbReference type="ARBA" id="ARBA00022519"/>
    </source>
</evidence>
<feature type="non-terminal residue" evidence="8">
    <location>
        <position position="1"/>
    </location>
</feature>
<evidence type="ECO:0000256" key="1">
    <source>
        <dbReference type="ARBA" id="ARBA00004533"/>
    </source>
</evidence>
<dbReference type="Proteomes" id="UP001596956">
    <property type="component" value="Unassembled WGS sequence"/>
</dbReference>
<evidence type="ECO:0000256" key="6">
    <source>
        <dbReference type="ARBA" id="ARBA00023315"/>
    </source>
</evidence>
<dbReference type="GO" id="GO:0016746">
    <property type="term" value="F:acyltransferase activity"/>
    <property type="evidence" value="ECO:0007669"/>
    <property type="project" value="UniProtKB-KW"/>
</dbReference>
<keyword evidence="9" id="KW-1185">Reference proteome</keyword>
<evidence type="ECO:0000256" key="2">
    <source>
        <dbReference type="ARBA" id="ARBA00022475"/>
    </source>
</evidence>
<comment type="caution">
    <text evidence="8">The sequence shown here is derived from an EMBL/GenBank/DDBJ whole genome shotgun (WGS) entry which is preliminary data.</text>
</comment>
<organism evidence="8 9">
    <name type="scientific">Streptomonospora algeriensis</name>
    <dbReference type="NCBI Taxonomy" id="995084"/>
    <lineage>
        <taxon>Bacteria</taxon>
        <taxon>Bacillati</taxon>
        <taxon>Actinomycetota</taxon>
        <taxon>Actinomycetes</taxon>
        <taxon>Streptosporangiales</taxon>
        <taxon>Nocardiopsidaceae</taxon>
        <taxon>Streptomonospora</taxon>
    </lineage>
</organism>
<dbReference type="PANTHER" id="PTHR30606:SF10">
    <property type="entry name" value="PHOSPHATIDYLINOSITOL MANNOSIDE ACYLTRANSFERASE"/>
    <property type="match status" value="1"/>
</dbReference>
<evidence type="ECO:0000313" key="9">
    <source>
        <dbReference type="Proteomes" id="UP001596956"/>
    </source>
</evidence>
<keyword evidence="6 8" id="KW-0012">Acyltransferase</keyword>
<evidence type="ECO:0000313" key="8">
    <source>
        <dbReference type="EMBL" id="MFD0803247.1"/>
    </source>
</evidence>
<dbReference type="Pfam" id="PF03279">
    <property type="entry name" value="Lip_A_acyltrans"/>
    <property type="match status" value="1"/>
</dbReference>
<feature type="compositionally biased region" description="Basic residues" evidence="7">
    <location>
        <begin position="130"/>
        <end position="144"/>
    </location>
</feature>
<reference evidence="9" key="1">
    <citation type="journal article" date="2019" name="Int. J. Syst. Evol. Microbiol.">
        <title>The Global Catalogue of Microorganisms (GCM) 10K type strain sequencing project: providing services to taxonomists for standard genome sequencing and annotation.</title>
        <authorList>
            <consortium name="The Broad Institute Genomics Platform"/>
            <consortium name="The Broad Institute Genome Sequencing Center for Infectious Disease"/>
            <person name="Wu L."/>
            <person name="Ma J."/>
        </authorList>
    </citation>
    <scope>NUCLEOTIDE SEQUENCE [LARGE SCALE GENOMIC DNA]</scope>
    <source>
        <strain evidence="9">CCUG 63369</strain>
    </source>
</reference>